<dbReference type="Gene3D" id="1.10.12.10">
    <property type="entry name" value="Lyase 2-enoyl-coa Hydratase, Chain A, domain 2"/>
    <property type="match status" value="1"/>
</dbReference>
<dbReference type="KEGG" id="maer:DAI18_15875"/>
<keyword evidence="6" id="KW-0443">Lipid metabolism</keyword>
<dbReference type="InterPro" id="IPR014748">
    <property type="entry name" value="Enoyl-CoA_hydra_C"/>
</dbReference>
<comment type="pathway">
    <text evidence="2">Lipid metabolism; fatty acid beta-oxidation.</text>
</comment>
<dbReference type="InterPro" id="IPR045002">
    <property type="entry name" value="Ech1-like"/>
</dbReference>
<organism evidence="10 11">
    <name type="scientific">Microvirgula aerodenitrificans</name>
    <dbReference type="NCBI Taxonomy" id="57480"/>
    <lineage>
        <taxon>Bacteria</taxon>
        <taxon>Pseudomonadati</taxon>
        <taxon>Pseudomonadota</taxon>
        <taxon>Betaproteobacteria</taxon>
        <taxon>Neisseriales</taxon>
        <taxon>Aquaspirillaceae</taxon>
        <taxon>Microvirgula</taxon>
    </lineage>
</organism>
<evidence type="ECO:0000313" key="11">
    <source>
        <dbReference type="Proteomes" id="UP000244173"/>
    </source>
</evidence>
<dbReference type="PROSITE" id="PS00166">
    <property type="entry name" value="ENOYL_COA_HYDRATASE"/>
    <property type="match status" value="1"/>
</dbReference>
<dbReference type="UniPathway" id="UPA00659"/>
<keyword evidence="11" id="KW-1185">Reference proteome</keyword>
<dbReference type="GO" id="GO:0006635">
    <property type="term" value="P:fatty acid beta-oxidation"/>
    <property type="evidence" value="ECO:0007669"/>
    <property type="project" value="UniProtKB-UniPathway"/>
</dbReference>
<dbReference type="GO" id="GO:0016853">
    <property type="term" value="F:isomerase activity"/>
    <property type="evidence" value="ECO:0007669"/>
    <property type="project" value="UniProtKB-KW"/>
</dbReference>
<dbReference type="EMBL" id="CP028519">
    <property type="protein sequence ID" value="AVY96138.1"/>
    <property type="molecule type" value="Genomic_DNA"/>
</dbReference>
<gene>
    <name evidence="10" type="ORF">DAI18_15875</name>
</gene>
<protein>
    <submittedName>
        <fullName evidence="10">Crotonase/enoyl-CoA hydratase family protein</fullName>
    </submittedName>
</protein>
<evidence type="ECO:0000313" key="10">
    <source>
        <dbReference type="EMBL" id="AVY96138.1"/>
    </source>
</evidence>
<dbReference type="Pfam" id="PF00378">
    <property type="entry name" value="ECH_1"/>
    <property type="match status" value="1"/>
</dbReference>
<evidence type="ECO:0000256" key="5">
    <source>
        <dbReference type="ARBA" id="ARBA00022990"/>
    </source>
</evidence>
<evidence type="ECO:0000256" key="7">
    <source>
        <dbReference type="ARBA" id="ARBA00023140"/>
    </source>
</evidence>
<keyword evidence="7" id="KW-0576">Peroxisome</keyword>
<keyword evidence="4" id="KW-0276">Fatty acid metabolism</keyword>
<comment type="subcellular location">
    <subcellularLocation>
        <location evidence="1">Peroxisome</location>
    </subcellularLocation>
</comment>
<evidence type="ECO:0000256" key="9">
    <source>
        <dbReference type="RuleBase" id="RU003707"/>
    </source>
</evidence>
<evidence type="ECO:0000256" key="3">
    <source>
        <dbReference type="ARBA" id="ARBA00005254"/>
    </source>
</evidence>
<dbReference type="SUPFAM" id="SSF52096">
    <property type="entry name" value="ClpP/crotonase"/>
    <property type="match status" value="1"/>
</dbReference>
<dbReference type="Proteomes" id="UP000244173">
    <property type="component" value="Chromosome"/>
</dbReference>
<evidence type="ECO:0000256" key="6">
    <source>
        <dbReference type="ARBA" id="ARBA00023098"/>
    </source>
</evidence>
<proteinExistence type="inferred from homology"/>
<dbReference type="AlphaFoldDB" id="A0A2S0PFH8"/>
<dbReference type="InterPro" id="IPR018376">
    <property type="entry name" value="Enoyl-CoA_hyd/isom_CS"/>
</dbReference>
<evidence type="ECO:0000256" key="1">
    <source>
        <dbReference type="ARBA" id="ARBA00004275"/>
    </source>
</evidence>
<dbReference type="GO" id="GO:0005737">
    <property type="term" value="C:cytoplasm"/>
    <property type="evidence" value="ECO:0007669"/>
    <property type="project" value="UniProtKB-ARBA"/>
</dbReference>
<name>A0A2S0PFH8_9NEIS</name>
<dbReference type="CDD" id="cd06558">
    <property type="entry name" value="crotonase-like"/>
    <property type="match status" value="1"/>
</dbReference>
<comment type="similarity">
    <text evidence="3 9">Belongs to the enoyl-CoA hydratase/isomerase family.</text>
</comment>
<accession>A0A2S0PFH8</accession>
<dbReference type="Gene3D" id="3.90.226.10">
    <property type="entry name" value="2-enoyl-CoA Hydratase, Chain A, domain 1"/>
    <property type="match status" value="1"/>
</dbReference>
<dbReference type="STRING" id="1122240.GCA_000620105_02760"/>
<sequence>MKLESIAISVENQVAHLKLNRPDRANAMDDTLWRELHQAFDWASDAPEVRAVVLSGNGKHFCAGIDLQMLIGLQQQIQDHCEARKREKLLLTIERLQRAVSSIEHCRKPVIAAIHGACVGGGLDIALAADMRLAAGDAFFSVKEVDVGMVADLGTLQRLAGNVGEGRARELAMTGRRIDAAEAGRIGLVNSCHPDAEAVLAAADALACEIATKSPLAVRGTKQVMNYSRDHSIAEGLAFVAHWNAAMLVSDDIQVAILAQMSKSTPKFAD</sequence>
<reference evidence="10 11" key="1">
    <citation type="submission" date="2018-04" db="EMBL/GenBank/DDBJ databases">
        <title>Denitrifier Microvirgula.</title>
        <authorList>
            <person name="Anderson E."/>
            <person name="Jang J."/>
            <person name="Ishii S."/>
        </authorList>
    </citation>
    <scope>NUCLEOTIDE SEQUENCE [LARGE SCALE GENOMIC DNA]</scope>
    <source>
        <strain evidence="10 11">BE2.4</strain>
    </source>
</reference>
<dbReference type="NCBIfam" id="NF004794">
    <property type="entry name" value="PRK06142.1"/>
    <property type="match status" value="1"/>
</dbReference>
<dbReference type="InterPro" id="IPR029045">
    <property type="entry name" value="ClpP/crotonase-like_dom_sf"/>
</dbReference>
<evidence type="ECO:0000256" key="2">
    <source>
        <dbReference type="ARBA" id="ARBA00005005"/>
    </source>
</evidence>
<dbReference type="FunFam" id="3.90.226.10:FF:000024">
    <property type="entry name" value="Delta3,5-delta2,4-dienoyl-CoA isomerase"/>
    <property type="match status" value="1"/>
</dbReference>
<dbReference type="InterPro" id="IPR001753">
    <property type="entry name" value="Enoyl-CoA_hydra/iso"/>
</dbReference>
<dbReference type="PANTHER" id="PTHR43149">
    <property type="entry name" value="ENOYL-COA HYDRATASE"/>
    <property type="match status" value="1"/>
</dbReference>
<evidence type="ECO:0000256" key="8">
    <source>
        <dbReference type="ARBA" id="ARBA00023235"/>
    </source>
</evidence>
<dbReference type="OrthoDB" id="9807606at2"/>
<evidence type="ECO:0000256" key="4">
    <source>
        <dbReference type="ARBA" id="ARBA00022832"/>
    </source>
</evidence>
<keyword evidence="5" id="KW-0007">Acetylation</keyword>
<keyword evidence="8" id="KW-0413">Isomerase</keyword>
<dbReference type="FunFam" id="1.10.12.10:FF:000004">
    <property type="entry name" value="Delta3,5-delta2,4-dienoyl-CoA isomerase"/>
    <property type="match status" value="1"/>
</dbReference>